<dbReference type="PIRSF" id="PIRSF500210">
    <property type="entry name" value="FBPtase"/>
    <property type="match status" value="1"/>
</dbReference>
<evidence type="ECO:0000259" key="12">
    <source>
        <dbReference type="Pfam" id="PF18913"/>
    </source>
</evidence>
<comment type="caution">
    <text evidence="9">Lacks conserved residue(s) required for the propagation of feature annotation.</text>
</comment>
<feature type="binding site" evidence="9">
    <location>
        <position position="105"/>
    </location>
    <ligand>
        <name>Mg(2+)</name>
        <dbReference type="ChEBI" id="CHEBI:18420"/>
        <label>1</label>
    </ligand>
</feature>
<dbReference type="InterPro" id="IPR044015">
    <property type="entry name" value="FBPase_C_dom"/>
</dbReference>
<evidence type="ECO:0000256" key="3">
    <source>
        <dbReference type="ARBA" id="ARBA00010941"/>
    </source>
</evidence>
<evidence type="ECO:0000256" key="9">
    <source>
        <dbReference type="HAMAP-Rule" id="MF_01855"/>
    </source>
</evidence>
<dbReference type="GO" id="GO:0030388">
    <property type="term" value="P:fructose 1,6-bisphosphate metabolic process"/>
    <property type="evidence" value="ECO:0007669"/>
    <property type="project" value="TreeGrafter"/>
</dbReference>
<dbReference type="PANTHER" id="PTHR11556:SF35">
    <property type="entry name" value="SEDOHEPTULOSE-1,7-BISPHOSPHATASE, CHLOROPLASTIC"/>
    <property type="match status" value="1"/>
</dbReference>
<dbReference type="GO" id="GO:0005986">
    <property type="term" value="P:sucrose biosynthetic process"/>
    <property type="evidence" value="ECO:0007669"/>
    <property type="project" value="TreeGrafter"/>
</dbReference>
<dbReference type="InterPro" id="IPR033391">
    <property type="entry name" value="FBPase_N"/>
</dbReference>
<dbReference type="InterPro" id="IPR028343">
    <property type="entry name" value="FBPtase"/>
</dbReference>
<evidence type="ECO:0000256" key="10">
    <source>
        <dbReference type="RuleBase" id="RU000508"/>
    </source>
</evidence>
<dbReference type="Gene3D" id="3.30.540.10">
    <property type="entry name" value="Fructose-1,6-Bisphosphatase, subunit A, domain 1"/>
    <property type="match status" value="1"/>
</dbReference>
<comment type="cofactor">
    <cofactor evidence="9">
        <name>Mg(2+)</name>
        <dbReference type="ChEBI" id="CHEBI:18420"/>
    </cofactor>
    <text evidence="9">Binds 2 magnesium ions per subunit.</text>
</comment>
<comment type="similarity">
    <text evidence="3 9 10">Belongs to the FBPase class 1 family.</text>
</comment>
<dbReference type="PROSITE" id="PS00124">
    <property type="entry name" value="FBPASE"/>
    <property type="match status" value="1"/>
</dbReference>
<accession>A0A1M5LIC5</accession>
<evidence type="ECO:0000256" key="5">
    <source>
        <dbReference type="ARBA" id="ARBA00022723"/>
    </source>
</evidence>
<protein>
    <recommendedName>
        <fullName evidence="9">Fructose-1,6-bisphosphatase class 1</fullName>
        <shortName evidence="9">FBPase class 1</shortName>
        <ecNumber evidence="9">3.1.3.11</ecNumber>
    </recommendedName>
    <alternativeName>
        <fullName evidence="9">D-fructose-1,6-bisphosphate 1-phosphohydrolase class 1</fullName>
    </alternativeName>
</protein>
<evidence type="ECO:0000256" key="1">
    <source>
        <dbReference type="ARBA" id="ARBA00001273"/>
    </source>
</evidence>
<dbReference type="GO" id="GO:0006000">
    <property type="term" value="P:fructose metabolic process"/>
    <property type="evidence" value="ECO:0007669"/>
    <property type="project" value="TreeGrafter"/>
</dbReference>
<keyword evidence="7 9" id="KW-0460">Magnesium</keyword>
<keyword evidence="6 9" id="KW-0378">Hydrolase</keyword>
<feature type="binding site" evidence="9">
    <location>
        <position position="84"/>
    </location>
    <ligand>
        <name>Mg(2+)</name>
        <dbReference type="ChEBI" id="CHEBI:18420"/>
        <label>1</label>
    </ligand>
</feature>
<dbReference type="CDD" id="cd00354">
    <property type="entry name" value="FBPase"/>
    <property type="match status" value="1"/>
</dbReference>
<evidence type="ECO:0000259" key="11">
    <source>
        <dbReference type="Pfam" id="PF00316"/>
    </source>
</evidence>
<dbReference type="PRINTS" id="PR00115">
    <property type="entry name" value="F16BPHPHTASE"/>
</dbReference>
<dbReference type="EC" id="3.1.3.11" evidence="9"/>
<organism evidence="13 14">
    <name type="scientific">Marisediminitalea aggregata</name>
    <dbReference type="NCBI Taxonomy" id="634436"/>
    <lineage>
        <taxon>Bacteria</taxon>
        <taxon>Pseudomonadati</taxon>
        <taxon>Pseudomonadota</taxon>
        <taxon>Gammaproteobacteria</taxon>
        <taxon>Alteromonadales</taxon>
        <taxon>Alteromonadaceae</taxon>
        <taxon>Marisediminitalea</taxon>
    </lineage>
</organism>
<feature type="binding site" evidence="9">
    <location>
        <position position="267"/>
    </location>
    <ligand>
        <name>Mg(2+)</name>
        <dbReference type="ChEBI" id="CHEBI:18420"/>
        <label>2</label>
    </ligand>
</feature>
<dbReference type="OrthoDB" id="9806756at2"/>
<feature type="binding site" evidence="9">
    <location>
        <position position="106"/>
    </location>
    <ligand>
        <name>Mg(2+)</name>
        <dbReference type="ChEBI" id="CHEBI:18420"/>
        <label>2</label>
    </ligand>
</feature>
<dbReference type="Pfam" id="PF00316">
    <property type="entry name" value="FBPase"/>
    <property type="match status" value="1"/>
</dbReference>
<dbReference type="RefSeq" id="WP_073323246.1">
    <property type="nucleotide sequence ID" value="NZ_FQWD01000004.1"/>
</dbReference>
<proteinExistence type="inferred from homology"/>
<feature type="binding site" evidence="9">
    <location>
        <position position="261"/>
    </location>
    <ligand>
        <name>substrate</name>
    </ligand>
</feature>
<comment type="pathway">
    <text evidence="2">Carbohydrate biosynthesis; Calvin cycle.</text>
</comment>
<dbReference type="Pfam" id="PF18913">
    <property type="entry name" value="FBPase_C"/>
    <property type="match status" value="1"/>
</dbReference>
<dbReference type="GO" id="GO:0006002">
    <property type="term" value="P:fructose 6-phosphate metabolic process"/>
    <property type="evidence" value="ECO:0007669"/>
    <property type="project" value="TreeGrafter"/>
</dbReference>
<keyword evidence="4 9" id="KW-0963">Cytoplasm</keyword>
<dbReference type="AlphaFoldDB" id="A0A1M5LIC5"/>
<gene>
    <name evidence="9" type="primary">fbp</name>
    <name evidence="13" type="ORF">SAMN05216361_2672</name>
</gene>
<feature type="binding site" evidence="9">
    <location>
        <position position="103"/>
    </location>
    <ligand>
        <name>Mg(2+)</name>
        <dbReference type="ChEBI" id="CHEBI:18420"/>
        <label>2</label>
    </ligand>
</feature>
<comment type="catalytic activity">
    <reaction evidence="1 9">
        <text>beta-D-fructose 1,6-bisphosphate + H2O = beta-D-fructose 6-phosphate + phosphate</text>
        <dbReference type="Rhea" id="RHEA:11064"/>
        <dbReference type="ChEBI" id="CHEBI:15377"/>
        <dbReference type="ChEBI" id="CHEBI:32966"/>
        <dbReference type="ChEBI" id="CHEBI:43474"/>
        <dbReference type="ChEBI" id="CHEBI:57634"/>
        <dbReference type="EC" id="3.1.3.11"/>
    </reaction>
</comment>
<sequence length="332" mass="36480">MKRLIPILKQDKVDTDLILLIRTILAASKEIAFRVSQGELAGILGSTLDENIQGEIQKKLDVVANQLLKDMLLDDDNVAAIASEEEPDVVPGHQHGKYIVAFDPLDGSSNIDVNGQIGTIFTIYPVRPDVPFNCERQFAQPGHQQVCAGYVLYGPSSLLVMSTGGPTRCYTLDLTHGGYLLTRSEMQIPTDSKEFAVNMANYRYWADPVRGYFNQLLSHPNFANSTLRWNAAMVGDIHRVLSRGGMFVYPEDSRVGNENGKIRLLYEANPLAMLVEGAGGIATASGQRILSIHPDSLHQRVPVAMGSASQVAVLNQYLHDRAFDESTTHSTN</sequence>
<feature type="binding site" evidence="9">
    <location>
        <begin position="106"/>
        <end position="109"/>
    </location>
    <ligand>
        <name>substrate</name>
    </ligand>
</feature>
<feature type="domain" description="Fructose-1-6-bisphosphatase class 1 C-terminal" evidence="12">
    <location>
        <begin position="188"/>
        <end position="318"/>
    </location>
</feature>
<evidence type="ECO:0000256" key="8">
    <source>
        <dbReference type="ARBA" id="ARBA00023277"/>
    </source>
</evidence>
<evidence type="ECO:0000256" key="7">
    <source>
        <dbReference type="ARBA" id="ARBA00022842"/>
    </source>
</evidence>
<dbReference type="NCBIfam" id="NF006779">
    <property type="entry name" value="PRK09293.1-3"/>
    <property type="match status" value="1"/>
</dbReference>
<keyword evidence="14" id="KW-1185">Reference proteome</keyword>
<dbReference type="STRING" id="634436.SAMN05216361_2672"/>
<feature type="binding site" evidence="9">
    <location>
        <position position="103"/>
    </location>
    <ligand>
        <name>Mg(2+)</name>
        <dbReference type="ChEBI" id="CHEBI:18420"/>
        <label>1</label>
    </ligand>
</feature>
<dbReference type="HAMAP" id="MF_01855">
    <property type="entry name" value="FBPase_class1"/>
    <property type="match status" value="1"/>
</dbReference>
<comment type="subcellular location">
    <subcellularLocation>
        <location evidence="9">Cytoplasm</location>
    </subcellularLocation>
</comment>
<dbReference type="SUPFAM" id="SSF56655">
    <property type="entry name" value="Carbohydrate phosphatase"/>
    <property type="match status" value="1"/>
</dbReference>
<dbReference type="Proteomes" id="UP000184520">
    <property type="component" value="Unassembled WGS sequence"/>
</dbReference>
<dbReference type="Gene3D" id="3.40.190.80">
    <property type="match status" value="1"/>
</dbReference>
<comment type="subunit">
    <text evidence="9">Homotetramer.</text>
</comment>
<dbReference type="InterPro" id="IPR020548">
    <property type="entry name" value="Fructose_bisphosphatase_AS"/>
</dbReference>
<dbReference type="GO" id="GO:0000287">
    <property type="term" value="F:magnesium ion binding"/>
    <property type="evidence" value="ECO:0007669"/>
    <property type="project" value="UniProtKB-UniRule"/>
</dbReference>
<dbReference type="GO" id="GO:0006094">
    <property type="term" value="P:gluconeogenesis"/>
    <property type="evidence" value="ECO:0007669"/>
    <property type="project" value="UniProtKB-UniRule"/>
</dbReference>
<feature type="domain" description="Fructose-1-6-bisphosphatase class I N-terminal" evidence="11">
    <location>
        <begin position="12"/>
        <end position="183"/>
    </location>
</feature>
<dbReference type="PIRSF" id="PIRSF000904">
    <property type="entry name" value="FBPtase_SBPase"/>
    <property type="match status" value="1"/>
</dbReference>
<dbReference type="EMBL" id="FQWD01000004">
    <property type="protein sequence ID" value="SHG64755.1"/>
    <property type="molecule type" value="Genomic_DNA"/>
</dbReference>
<reference evidence="14" key="1">
    <citation type="submission" date="2016-11" db="EMBL/GenBank/DDBJ databases">
        <authorList>
            <person name="Varghese N."/>
            <person name="Submissions S."/>
        </authorList>
    </citation>
    <scope>NUCLEOTIDE SEQUENCE [LARGE SCALE GENOMIC DNA]</scope>
    <source>
        <strain evidence="14">CGMCC 1.8995</strain>
    </source>
</reference>
<evidence type="ECO:0000313" key="13">
    <source>
        <dbReference type="EMBL" id="SHG64755.1"/>
    </source>
</evidence>
<dbReference type="GO" id="GO:0042132">
    <property type="term" value="F:fructose 1,6-bisphosphate 1-phosphatase activity"/>
    <property type="evidence" value="ECO:0007669"/>
    <property type="project" value="UniProtKB-UniRule"/>
</dbReference>
<keyword evidence="5 9" id="KW-0479">Metal-binding</keyword>
<keyword evidence="8 9" id="KW-0119">Carbohydrate metabolism</keyword>
<evidence type="ECO:0000256" key="2">
    <source>
        <dbReference type="ARBA" id="ARBA00005215"/>
    </source>
</evidence>
<name>A0A1M5LIC5_9ALTE</name>
<dbReference type="InterPro" id="IPR000146">
    <property type="entry name" value="FBPase_class-1"/>
</dbReference>
<evidence type="ECO:0000256" key="4">
    <source>
        <dbReference type="ARBA" id="ARBA00022490"/>
    </source>
</evidence>
<feature type="binding site" evidence="9">
    <location>
        <position position="198"/>
    </location>
    <ligand>
        <name>substrate</name>
    </ligand>
</feature>
<evidence type="ECO:0000313" key="14">
    <source>
        <dbReference type="Proteomes" id="UP000184520"/>
    </source>
</evidence>
<evidence type="ECO:0000256" key="6">
    <source>
        <dbReference type="ARBA" id="ARBA00022801"/>
    </source>
</evidence>
<dbReference type="PANTHER" id="PTHR11556">
    <property type="entry name" value="FRUCTOSE-1,6-BISPHOSPHATASE-RELATED"/>
    <property type="match status" value="1"/>
</dbReference>
<dbReference type="GO" id="GO:0005829">
    <property type="term" value="C:cytosol"/>
    <property type="evidence" value="ECO:0007669"/>
    <property type="project" value="TreeGrafter"/>
</dbReference>